<dbReference type="EC" id="3.6.1.-" evidence="2"/>
<protein>
    <submittedName>
        <fullName evidence="2">Dihydroneopterin triphosphate pyrophosphatase</fullName>
        <ecNumber evidence="2">3.6.1.-</ecNumber>
    </submittedName>
</protein>
<dbReference type="Pfam" id="PF00293">
    <property type="entry name" value="NUDIX"/>
    <property type="match status" value="1"/>
</dbReference>
<dbReference type="EMBL" id="MLJW01000818">
    <property type="protein sequence ID" value="OIQ82314.1"/>
    <property type="molecule type" value="Genomic_DNA"/>
</dbReference>
<keyword evidence="2" id="KW-0378">Hydrolase</keyword>
<proteinExistence type="predicted"/>
<accession>A0A1J5QGE7</accession>
<evidence type="ECO:0000259" key="1">
    <source>
        <dbReference type="PROSITE" id="PS51462"/>
    </source>
</evidence>
<reference evidence="2" key="1">
    <citation type="submission" date="2016-10" db="EMBL/GenBank/DDBJ databases">
        <title>Sequence of Gallionella enrichment culture.</title>
        <authorList>
            <person name="Poehlein A."/>
            <person name="Muehling M."/>
            <person name="Daniel R."/>
        </authorList>
    </citation>
    <scope>NUCLEOTIDE SEQUENCE</scope>
</reference>
<sequence>MRATPKPVSAAMPAAAPQAFPAAKIPVSVLVVIHTPQLDVLLIERALQPGFWQSVTGSLDAPDEPLAATAAREVAEETGMQVGSAAVPQAALRDWHQTNVYDIYPLWRHRYAPSVWKNTEHVFSLEVPAGTPVRLAPREHRASVWLPWREAAARCFSASNAEAIRQLPRRVRRGA</sequence>
<dbReference type="PROSITE" id="PS51462">
    <property type="entry name" value="NUDIX"/>
    <property type="match status" value="1"/>
</dbReference>
<dbReference type="AlphaFoldDB" id="A0A1J5QGE7"/>
<dbReference type="GO" id="GO:0016787">
    <property type="term" value="F:hydrolase activity"/>
    <property type="evidence" value="ECO:0007669"/>
    <property type="project" value="UniProtKB-KW"/>
</dbReference>
<comment type="caution">
    <text evidence="2">The sequence shown here is derived from an EMBL/GenBank/DDBJ whole genome shotgun (WGS) entry which is preliminary data.</text>
</comment>
<dbReference type="PANTHER" id="PTHR43736:SF1">
    <property type="entry name" value="DIHYDRONEOPTERIN TRIPHOSPHATE DIPHOSPHATASE"/>
    <property type="match status" value="1"/>
</dbReference>
<name>A0A1J5QGE7_9ZZZZ</name>
<dbReference type="InterPro" id="IPR000086">
    <property type="entry name" value="NUDIX_hydrolase_dom"/>
</dbReference>
<dbReference type="SUPFAM" id="SSF55811">
    <property type="entry name" value="Nudix"/>
    <property type="match status" value="1"/>
</dbReference>
<feature type="domain" description="Nudix hydrolase" evidence="1">
    <location>
        <begin position="23"/>
        <end position="168"/>
    </location>
</feature>
<dbReference type="CDD" id="cd04664">
    <property type="entry name" value="NUDIX_DHNTPase_like"/>
    <property type="match status" value="1"/>
</dbReference>
<evidence type="ECO:0000313" key="2">
    <source>
        <dbReference type="EMBL" id="OIQ82314.1"/>
    </source>
</evidence>
<dbReference type="PANTHER" id="PTHR43736">
    <property type="entry name" value="ADP-RIBOSE PYROPHOSPHATASE"/>
    <property type="match status" value="1"/>
</dbReference>
<dbReference type="NCBIfam" id="NF006961">
    <property type="entry name" value="PRK09438.1"/>
    <property type="match status" value="1"/>
</dbReference>
<dbReference type="Gene3D" id="3.90.79.10">
    <property type="entry name" value="Nucleoside Triphosphate Pyrophosphohydrolase"/>
    <property type="match status" value="1"/>
</dbReference>
<organism evidence="2">
    <name type="scientific">mine drainage metagenome</name>
    <dbReference type="NCBI Taxonomy" id="410659"/>
    <lineage>
        <taxon>unclassified sequences</taxon>
        <taxon>metagenomes</taxon>
        <taxon>ecological metagenomes</taxon>
    </lineage>
</organism>
<gene>
    <name evidence="2" type="primary">nudB_6</name>
    <name evidence="2" type="ORF">GALL_358980</name>
</gene>
<dbReference type="InterPro" id="IPR015797">
    <property type="entry name" value="NUDIX_hydrolase-like_dom_sf"/>
</dbReference>